<dbReference type="AlphaFoldDB" id="A0A927BGD6"/>
<evidence type="ECO:0000313" key="2">
    <source>
        <dbReference type="Proteomes" id="UP000612233"/>
    </source>
</evidence>
<proteinExistence type="predicted"/>
<dbReference type="EMBL" id="JACXAD010000036">
    <property type="protein sequence ID" value="MBD2770392.1"/>
    <property type="molecule type" value="Genomic_DNA"/>
</dbReference>
<gene>
    <name evidence="1" type="ORF">IC235_21105</name>
</gene>
<protein>
    <submittedName>
        <fullName evidence="1">Uncharacterized protein</fullName>
    </submittedName>
</protein>
<dbReference type="RefSeq" id="WP_191007202.1">
    <property type="nucleotide sequence ID" value="NZ_JACXAD010000036.1"/>
</dbReference>
<dbReference type="Proteomes" id="UP000612233">
    <property type="component" value="Unassembled WGS sequence"/>
</dbReference>
<reference evidence="1" key="1">
    <citation type="submission" date="2020-09" db="EMBL/GenBank/DDBJ databases">
        <authorList>
            <person name="Kim M.K."/>
        </authorList>
    </citation>
    <scope>NUCLEOTIDE SEQUENCE</scope>
    <source>
        <strain evidence="1">BT664</strain>
    </source>
</reference>
<evidence type="ECO:0000313" key="1">
    <source>
        <dbReference type="EMBL" id="MBD2770392.1"/>
    </source>
</evidence>
<sequence length="203" mass="22972">MYTDDELLALLPSKQKDFLTKSIGRHLLEVERFFSIDLPSFLEGGHFNEADYFSYNSGAVQLHFADNLTYGLDIYGEELSIVILPGHLSSDGFMRPYCLSATAAASRSLKDCLGRVCQDVRIWTLQEDFESEEAKEVALSYVLSDERELFYCIYLVDDCDSGYLLSGQDISRERVASCFSIARGAYIDSKNNTSQNPSYYSYI</sequence>
<organism evidence="1 2">
    <name type="scientific">Hymenobacter montanus</name>
    <dbReference type="NCBI Taxonomy" id="2771359"/>
    <lineage>
        <taxon>Bacteria</taxon>
        <taxon>Pseudomonadati</taxon>
        <taxon>Bacteroidota</taxon>
        <taxon>Cytophagia</taxon>
        <taxon>Cytophagales</taxon>
        <taxon>Hymenobacteraceae</taxon>
        <taxon>Hymenobacter</taxon>
    </lineage>
</organism>
<comment type="caution">
    <text evidence="1">The sequence shown here is derived from an EMBL/GenBank/DDBJ whole genome shotgun (WGS) entry which is preliminary data.</text>
</comment>
<name>A0A927BGD6_9BACT</name>
<accession>A0A927BGD6</accession>
<keyword evidence="2" id="KW-1185">Reference proteome</keyword>